<organism evidence="14 15">
    <name type="scientific">Natribacillus halophilus</name>
    <dbReference type="NCBI Taxonomy" id="549003"/>
    <lineage>
        <taxon>Bacteria</taxon>
        <taxon>Bacillati</taxon>
        <taxon>Bacillota</taxon>
        <taxon>Bacilli</taxon>
        <taxon>Bacillales</taxon>
        <taxon>Bacillaceae</taxon>
        <taxon>Natribacillus</taxon>
    </lineage>
</organism>
<dbReference type="InterPro" id="IPR000644">
    <property type="entry name" value="CBS_dom"/>
</dbReference>
<dbReference type="Gene3D" id="3.10.310.30">
    <property type="match status" value="1"/>
</dbReference>
<evidence type="ECO:0000256" key="9">
    <source>
        <dbReference type="ARBA" id="ARBA00022842"/>
    </source>
</evidence>
<keyword evidence="4 12" id="KW-0808">Transferase</keyword>
<feature type="domain" description="CBS" evidence="13">
    <location>
        <begin position="372"/>
        <end position="427"/>
    </location>
</feature>
<gene>
    <name evidence="14" type="ORF">SAMN04488123_10377</name>
</gene>
<evidence type="ECO:0000313" key="14">
    <source>
        <dbReference type="EMBL" id="SDI54689.1"/>
    </source>
</evidence>
<dbReference type="GO" id="GO:0000166">
    <property type="term" value="F:nucleotide binding"/>
    <property type="evidence" value="ECO:0007669"/>
    <property type="project" value="UniProtKB-KW"/>
</dbReference>
<dbReference type="SUPFAM" id="SSF64182">
    <property type="entry name" value="DHH phosphoesterases"/>
    <property type="match status" value="1"/>
</dbReference>
<reference evidence="14 15" key="1">
    <citation type="submission" date="2016-10" db="EMBL/GenBank/DDBJ databases">
        <authorList>
            <person name="de Groot N.N."/>
        </authorList>
    </citation>
    <scope>NUCLEOTIDE SEQUENCE [LARGE SCALE GENOMIC DNA]</scope>
    <source>
        <strain evidence="14 15">DSM 21771</strain>
    </source>
</reference>
<evidence type="ECO:0000256" key="11">
    <source>
        <dbReference type="PROSITE-ProRule" id="PRU00703"/>
    </source>
</evidence>
<protein>
    <submittedName>
        <fullName evidence="14">tRNA nucleotidyltransferase (CCA-adding enzyme)</fullName>
    </submittedName>
</protein>
<dbReference type="Pfam" id="PF01368">
    <property type="entry name" value="DHH"/>
    <property type="match status" value="1"/>
</dbReference>
<dbReference type="Gene3D" id="3.30.460.10">
    <property type="entry name" value="Beta Polymerase, domain 2"/>
    <property type="match status" value="1"/>
</dbReference>
<dbReference type="SMART" id="SM00116">
    <property type="entry name" value="CBS"/>
    <property type="match status" value="2"/>
</dbReference>
<dbReference type="InterPro" id="IPR043519">
    <property type="entry name" value="NT_sf"/>
</dbReference>
<dbReference type="EMBL" id="FNEN01000003">
    <property type="protein sequence ID" value="SDI54689.1"/>
    <property type="molecule type" value="Genomic_DNA"/>
</dbReference>
<keyword evidence="6" id="KW-0548">Nucleotidyltransferase</keyword>
<dbReference type="AlphaFoldDB" id="A0A1G8LG94"/>
<name>A0A1G8LG94_9BACI</name>
<feature type="domain" description="CBS" evidence="13">
    <location>
        <begin position="310"/>
        <end position="368"/>
    </location>
</feature>
<keyword evidence="5" id="KW-0819">tRNA processing</keyword>
<dbReference type="Pfam" id="PF01743">
    <property type="entry name" value="PolyA_pol"/>
    <property type="match status" value="1"/>
</dbReference>
<dbReference type="InterPro" id="IPR052390">
    <property type="entry name" value="tRNA_nt/polyA_polymerase"/>
</dbReference>
<dbReference type="Gene3D" id="1.10.3090.10">
    <property type="entry name" value="cca-adding enzyme, domain 2"/>
    <property type="match status" value="1"/>
</dbReference>
<dbReference type="Pfam" id="PF12627">
    <property type="entry name" value="PolyA_pol_RNAbd"/>
    <property type="match status" value="1"/>
</dbReference>
<dbReference type="InterPro" id="IPR038763">
    <property type="entry name" value="DHH_sf"/>
</dbReference>
<evidence type="ECO:0000256" key="2">
    <source>
        <dbReference type="ARBA" id="ARBA00007265"/>
    </source>
</evidence>
<evidence type="ECO:0000256" key="4">
    <source>
        <dbReference type="ARBA" id="ARBA00022679"/>
    </source>
</evidence>
<keyword evidence="15" id="KW-1185">Reference proteome</keyword>
<dbReference type="InterPro" id="IPR001667">
    <property type="entry name" value="DDH_dom"/>
</dbReference>
<keyword evidence="10 12" id="KW-0694">RNA-binding</keyword>
<keyword evidence="9" id="KW-0460">Magnesium</keyword>
<dbReference type="InterPro" id="IPR032828">
    <property type="entry name" value="PolyA_RNA-bd"/>
</dbReference>
<dbReference type="CDD" id="cd04595">
    <property type="entry name" value="CBS_pair_DHH_polyA_Pol_assoc"/>
    <property type="match status" value="1"/>
</dbReference>
<evidence type="ECO:0000256" key="7">
    <source>
        <dbReference type="ARBA" id="ARBA00022723"/>
    </source>
</evidence>
<dbReference type="InterPro" id="IPR002646">
    <property type="entry name" value="PolA_pol_head_dom"/>
</dbReference>
<evidence type="ECO:0000256" key="6">
    <source>
        <dbReference type="ARBA" id="ARBA00022695"/>
    </source>
</evidence>
<dbReference type="Gene3D" id="3.10.580.10">
    <property type="entry name" value="CBS-domain"/>
    <property type="match status" value="1"/>
</dbReference>
<accession>A0A1G8LG94</accession>
<evidence type="ECO:0000256" key="10">
    <source>
        <dbReference type="ARBA" id="ARBA00022884"/>
    </source>
</evidence>
<dbReference type="SUPFAM" id="SSF81891">
    <property type="entry name" value="Poly A polymerase C-terminal region-like"/>
    <property type="match status" value="1"/>
</dbReference>
<dbReference type="Gene3D" id="3.90.1640.10">
    <property type="entry name" value="inorganic pyrophosphatase (n-terminal core)"/>
    <property type="match status" value="1"/>
</dbReference>
<evidence type="ECO:0000256" key="1">
    <source>
        <dbReference type="ARBA" id="ARBA00001946"/>
    </source>
</evidence>
<keyword evidence="11" id="KW-0129">CBS domain</keyword>
<evidence type="ECO:0000256" key="12">
    <source>
        <dbReference type="RuleBase" id="RU003953"/>
    </source>
</evidence>
<dbReference type="SUPFAM" id="SSF81301">
    <property type="entry name" value="Nucleotidyltransferase"/>
    <property type="match status" value="1"/>
</dbReference>
<dbReference type="InterPro" id="IPR046342">
    <property type="entry name" value="CBS_dom_sf"/>
</dbReference>
<comment type="cofactor">
    <cofactor evidence="1">
        <name>Mg(2+)</name>
        <dbReference type="ChEBI" id="CHEBI:18420"/>
    </cofactor>
</comment>
<dbReference type="GO" id="GO:0046872">
    <property type="term" value="F:metal ion binding"/>
    <property type="evidence" value="ECO:0007669"/>
    <property type="project" value="UniProtKB-KW"/>
</dbReference>
<evidence type="ECO:0000256" key="8">
    <source>
        <dbReference type="ARBA" id="ARBA00022741"/>
    </source>
</evidence>
<dbReference type="GO" id="GO:0000049">
    <property type="term" value="F:tRNA binding"/>
    <property type="evidence" value="ECO:0007669"/>
    <property type="project" value="UniProtKB-KW"/>
</dbReference>
<dbReference type="GO" id="GO:0008033">
    <property type="term" value="P:tRNA processing"/>
    <property type="evidence" value="ECO:0007669"/>
    <property type="project" value="UniProtKB-KW"/>
</dbReference>
<dbReference type="GO" id="GO:0016779">
    <property type="term" value="F:nucleotidyltransferase activity"/>
    <property type="evidence" value="ECO:0007669"/>
    <property type="project" value="UniProtKB-KW"/>
</dbReference>
<dbReference type="Proteomes" id="UP000198853">
    <property type="component" value="Unassembled WGS sequence"/>
</dbReference>
<evidence type="ECO:0000259" key="13">
    <source>
        <dbReference type="PROSITE" id="PS51371"/>
    </source>
</evidence>
<evidence type="ECO:0000256" key="5">
    <source>
        <dbReference type="ARBA" id="ARBA00022694"/>
    </source>
</evidence>
<dbReference type="RefSeq" id="WP_090396552.1">
    <property type="nucleotide sequence ID" value="NZ_FNEN01000003.1"/>
</dbReference>
<evidence type="ECO:0000313" key="15">
    <source>
        <dbReference type="Proteomes" id="UP000198853"/>
    </source>
</evidence>
<evidence type="ECO:0000256" key="3">
    <source>
        <dbReference type="ARBA" id="ARBA00022555"/>
    </source>
</evidence>
<dbReference type="OrthoDB" id="9805698at2"/>
<dbReference type="PANTHER" id="PTHR47788">
    <property type="entry name" value="POLYA POLYMERASE"/>
    <property type="match status" value="1"/>
</dbReference>
<dbReference type="SUPFAM" id="SSF54631">
    <property type="entry name" value="CBS-domain pair"/>
    <property type="match status" value="1"/>
</dbReference>
<dbReference type="PANTHER" id="PTHR47788:SF1">
    <property type="entry name" value="A-ADDING TRNA NUCLEOTIDYLTRANSFERASE"/>
    <property type="match status" value="1"/>
</dbReference>
<sequence length="843" mass="95100">MKIIAAHKHTDFDALASLVAAKKLHPEADVFLPETLSPNVKQYMAIYRDQFPYIDKQQEIKQDIDELILVDTSSQTRTGDELKDVHAKTLKIYDHHPESFHLSYPGETAAVGATITILIEHIREQELTLSDWERTLFALGLYTDTGSFTYEHTTSRDVQALLFLFQEGISLEVVHRFSHASFSDEQTDLLLQLLQNGKAHDVGGVSIMIGNISSASFIDHLNLIVEKWLDVANADACIAIAHMKKTIFITARSQHQRIDVSRALQIFDGGGHENAAAATVKDKEPSEVEANLLDQLSTAVKPALVAKQIMSHPVKSVSPDTSIETVREEIVRYGHSGFPVVRDNQLAGMISRRDVDKAFHHGLGHAPVKGHMSEQLITCEAGTTSEDVQRIMIGHDIGRLPVIANDELIGIISRSDLLKLNHDKTYEKEQTRKRNLIDTMIHSLSTDNYHLLKTIGQIADEEHVDAYLIGGIVRDFLLQRENEDIDIMIEGDGIAFAEAAARRLGGKLYTHESFQTAKILLESGKSIDIASARAEYYDAPSSLPSVTFSNLHEDLYRRDFTFNALAIQLNEVSFGRLIDPFGGEEDLQKGNIRVLHNLSFIEDPTRILRAIRFELKFDYTLAADTRRFAVQATSAIARLSADRIKAEFNRLFPEVTAAASFKRLEELELLAAFIPFASWSEQSRRMLQKIENEQLPENVQTISRLLPLFIFDGNLQHLARFALTKPEKQLLNDFAQWLALDEAAFASLGTLHESIHGMEETALFIFETYAEVAEQQRRALLIRQYRKQRQHIPLLVTGEDLKALPIAPGPQYKHFLLKVESLWLEDKIKTRDEALQWLRSEAN</sequence>
<proteinExistence type="inferred from homology"/>
<comment type="similarity">
    <text evidence="2 12">Belongs to the tRNA nucleotidyltransferase/poly(A) polymerase family.</text>
</comment>
<dbReference type="PROSITE" id="PS51371">
    <property type="entry name" value="CBS"/>
    <property type="match status" value="2"/>
</dbReference>
<keyword evidence="8" id="KW-0547">Nucleotide-binding</keyword>
<keyword evidence="3" id="KW-0820">tRNA-binding</keyword>
<dbReference type="CDD" id="cd05398">
    <property type="entry name" value="NT_ClassII-CCAase"/>
    <property type="match status" value="1"/>
</dbReference>
<keyword evidence="7" id="KW-0479">Metal-binding</keyword>
<dbReference type="Pfam" id="PF00571">
    <property type="entry name" value="CBS"/>
    <property type="match status" value="2"/>
</dbReference>